<evidence type="ECO:0000256" key="1">
    <source>
        <dbReference type="SAM" id="MobiDB-lite"/>
    </source>
</evidence>
<dbReference type="EMBL" id="AP019377">
    <property type="protein sequence ID" value="BBH92814.1"/>
    <property type="molecule type" value="Genomic_DNA"/>
</dbReference>
<organism evidence="2">
    <name type="scientific">Thermogemmatispora argillosa</name>
    <dbReference type="NCBI Taxonomy" id="2045280"/>
    <lineage>
        <taxon>Bacteria</taxon>
        <taxon>Bacillati</taxon>
        <taxon>Chloroflexota</taxon>
        <taxon>Ktedonobacteria</taxon>
        <taxon>Thermogemmatisporales</taxon>
        <taxon>Thermogemmatisporaceae</taxon>
        <taxon>Thermogemmatispora</taxon>
    </lineage>
</organism>
<feature type="region of interest" description="Disordered" evidence="1">
    <location>
        <begin position="1"/>
        <end position="23"/>
    </location>
</feature>
<proteinExistence type="predicted"/>
<gene>
    <name evidence="2" type="ORF">KTA_10130</name>
</gene>
<accession>A0A455T5N3</accession>
<evidence type="ECO:0000313" key="2">
    <source>
        <dbReference type="EMBL" id="BBH92814.1"/>
    </source>
</evidence>
<dbReference type="AlphaFoldDB" id="A0A455T5N3"/>
<reference evidence="2" key="1">
    <citation type="submission" date="2018-12" db="EMBL/GenBank/DDBJ databases">
        <title>Novel natural products biosynthetic potential of the class Ktedonobacteria.</title>
        <authorList>
            <person name="Zheng Y."/>
            <person name="Saitou A."/>
            <person name="Wang C.M."/>
            <person name="Toyoda A."/>
            <person name="Minakuchi Y."/>
            <person name="Sekiguchi Y."/>
            <person name="Ueda K."/>
            <person name="Takano H."/>
            <person name="Sakai Y."/>
            <person name="Yokota A."/>
            <person name="Yabe S."/>
        </authorList>
    </citation>
    <scope>NUCLEOTIDE SEQUENCE</scope>
    <source>
        <strain evidence="2">A3-2</strain>
    </source>
</reference>
<name>A0A455T5N3_9CHLR</name>
<sequence length="68" mass="7211">MAPPTSKQMPGIGHLAQRGPQDTGAKVLPNLLIPAECAGEGSFTNSRQAVEGNVCRWLLLTKQVAELL</sequence>
<protein>
    <submittedName>
        <fullName evidence="2">Uncharacterized protein</fullName>
    </submittedName>
</protein>